<evidence type="ECO:0000313" key="1">
    <source>
        <dbReference type="EMBL" id="KAE8410437.1"/>
    </source>
</evidence>
<sequence>MTTSLPKLIFGGGSIIRDDGLFSRPQQVTLSHLHSTQENIHQIDTAQLYGNSDDILGTVNPGAIGMRHIGSLAKCSSSRGEENYD</sequence>
<evidence type="ECO:0008006" key="3">
    <source>
        <dbReference type="Google" id="ProtNLM"/>
    </source>
</evidence>
<gene>
    <name evidence="1" type="ORF">BDV36DRAFT_302765</name>
</gene>
<protein>
    <recommendedName>
        <fullName evidence="3">NADP-dependent oxidoreductase domain-containing protein</fullName>
    </recommendedName>
</protein>
<evidence type="ECO:0000313" key="2">
    <source>
        <dbReference type="Proteomes" id="UP000325395"/>
    </source>
</evidence>
<name>A0ABQ6VZW6_9EURO</name>
<reference evidence="1 2" key="1">
    <citation type="submission" date="2019-04" db="EMBL/GenBank/DDBJ databases">
        <authorList>
            <consortium name="DOE Joint Genome Institute"/>
            <person name="Mondo S."/>
            <person name="Kjaerbolling I."/>
            <person name="Vesth T."/>
            <person name="Frisvad J.C."/>
            <person name="Nybo J.L."/>
            <person name="Theobald S."/>
            <person name="Kildgaard S."/>
            <person name="Isbrandt T."/>
            <person name="Kuo A."/>
            <person name="Sato A."/>
            <person name="Lyhne E.K."/>
            <person name="Kogle M.E."/>
            <person name="Wiebenga A."/>
            <person name="Kun R.S."/>
            <person name="Lubbers R.J."/>
            <person name="Makela M.R."/>
            <person name="Barry K."/>
            <person name="Chovatia M."/>
            <person name="Clum A."/>
            <person name="Daum C."/>
            <person name="Haridas S."/>
            <person name="He G."/>
            <person name="LaButti K."/>
            <person name="Lipzen A."/>
            <person name="Riley R."/>
            <person name="Salamov A."/>
            <person name="Simmons B.A."/>
            <person name="Magnuson J.K."/>
            <person name="Henrissat B."/>
            <person name="Mortensen U.H."/>
            <person name="Larsen T.O."/>
            <person name="Devries R.P."/>
            <person name="Grigoriev I.V."/>
            <person name="Machida M."/>
            <person name="Baker S.E."/>
            <person name="Andersen M.R."/>
            <person name="Cantor M.N."/>
            <person name="Hua S.X."/>
        </authorList>
    </citation>
    <scope>NUCLEOTIDE SEQUENCE [LARGE SCALE GENOMIC DNA]</scope>
    <source>
        <strain evidence="1 2">CBS 117616</strain>
    </source>
</reference>
<keyword evidence="2" id="KW-1185">Reference proteome</keyword>
<organism evidence="1 2">
    <name type="scientific">Aspergillus pseudocaelatus</name>
    <dbReference type="NCBI Taxonomy" id="1825620"/>
    <lineage>
        <taxon>Eukaryota</taxon>
        <taxon>Fungi</taxon>
        <taxon>Dikarya</taxon>
        <taxon>Ascomycota</taxon>
        <taxon>Pezizomycotina</taxon>
        <taxon>Eurotiomycetes</taxon>
        <taxon>Eurotiomycetidae</taxon>
        <taxon>Eurotiales</taxon>
        <taxon>Aspergillaceae</taxon>
        <taxon>Aspergillus</taxon>
        <taxon>Aspergillus subgen. Circumdati</taxon>
    </lineage>
</organism>
<accession>A0ABQ6VZW6</accession>
<proteinExistence type="predicted"/>
<dbReference type="Proteomes" id="UP000325395">
    <property type="component" value="Unassembled WGS sequence"/>
</dbReference>
<dbReference type="EMBL" id="ML735947">
    <property type="protein sequence ID" value="KAE8410437.1"/>
    <property type="molecule type" value="Genomic_DNA"/>
</dbReference>